<dbReference type="EMBL" id="CACRXK020000347">
    <property type="protein sequence ID" value="CAB3981046.1"/>
    <property type="molecule type" value="Genomic_DNA"/>
</dbReference>
<feature type="compositionally biased region" description="Basic and acidic residues" evidence="8">
    <location>
        <begin position="512"/>
        <end position="522"/>
    </location>
</feature>
<dbReference type="SUPFAM" id="SSF57863">
    <property type="entry name" value="ArfGap/RecO-like zinc finger"/>
    <property type="match status" value="1"/>
</dbReference>
<feature type="coiled-coil region" evidence="7">
    <location>
        <begin position="294"/>
        <end position="331"/>
    </location>
</feature>
<dbReference type="CDD" id="cd08833">
    <property type="entry name" value="ArfGap_GIT"/>
    <property type="match status" value="1"/>
</dbReference>
<dbReference type="InterPro" id="IPR047161">
    <property type="entry name" value="GIT-like"/>
</dbReference>
<dbReference type="Gene3D" id="1.20.5.170">
    <property type="match status" value="1"/>
</dbReference>
<evidence type="ECO:0000256" key="5">
    <source>
        <dbReference type="ARBA" id="ARBA00022833"/>
    </source>
</evidence>
<dbReference type="GO" id="GO:0032012">
    <property type="term" value="P:regulation of ARF protein signal transduction"/>
    <property type="evidence" value="ECO:0007669"/>
    <property type="project" value="InterPro"/>
</dbReference>
<reference evidence="9" key="1">
    <citation type="submission" date="2020-04" db="EMBL/GenBank/DDBJ databases">
        <authorList>
            <person name="Alioto T."/>
            <person name="Alioto T."/>
            <person name="Gomez Garrido J."/>
        </authorList>
    </citation>
    <scope>NUCLEOTIDE SEQUENCE</scope>
    <source>
        <strain evidence="9">A484AB</strain>
    </source>
</reference>
<dbReference type="GO" id="GO:0008270">
    <property type="term" value="F:zinc ion binding"/>
    <property type="evidence" value="ECO:0007669"/>
    <property type="project" value="UniProtKB-KW"/>
</dbReference>
<evidence type="ECO:0000256" key="1">
    <source>
        <dbReference type="ARBA" id="ARBA00022468"/>
    </source>
</evidence>
<keyword evidence="3" id="KW-0677">Repeat</keyword>
<feature type="coiled-coil region" evidence="7">
    <location>
        <begin position="154"/>
        <end position="212"/>
    </location>
</feature>
<keyword evidence="7" id="KW-0175">Coiled coil</keyword>
<keyword evidence="1" id="KW-0343">GTPase activation</keyword>
<evidence type="ECO:0000256" key="3">
    <source>
        <dbReference type="ARBA" id="ARBA00022737"/>
    </source>
</evidence>
<proteinExistence type="predicted"/>
<dbReference type="InterPro" id="IPR002110">
    <property type="entry name" value="Ankyrin_rpt"/>
</dbReference>
<dbReference type="PROSITE" id="PS50088">
    <property type="entry name" value="ANK_REPEAT"/>
    <property type="match status" value="1"/>
</dbReference>
<dbReference type="SMART" id="SM00248">
    <property type="entry name" value="ANK"/>
    <property type="match status" value="3"/>
</dbReference>
<dbReference type="Pfam" id="PF08518">
    <property type="entry name" value="GIT_SHD"/>
    <property type="match status" value="2"/>
</dbReference>
<feature type="coiled-coil region" evidence="7">
    <location>
        <begin position="1350"/>
        <end position="1377"/>
    </location>
</feature>
<feature type="compositionally biased region" description="Basic and acidic residues" evidence="8">
    <location>
        <begin position="466"/>
        <end position="480"/>
    </location>
</feature>
<evidence type="ECO:0000256" key="2">
    <source>
        <dbReference type="ARBA" id="ARBA00022723"/>
    </source>
</evidence>
<dbReference type="InterPro" id="IPR037278">
    <property type="entry name" value="ARFGAP/RecO"/>
</dbReference>
<dbReference type="SMART" id="SM00105">
    <property type="entry name" value="ArfGap"/>
    <property type="match status" value="1"/>
</dbReference>
<dbReference type="SMART" id="SM00555">
    <property type="entry name" value="GIT"/>
    <property type="match status" value="2"/>
</dbReference>
<evidence type="ECO:0000313" key="9">
    <source>
        <dbReference type="EMBL" id="CAB3981046.1"/>
    </source>
</evidence>
<sequence length="1497" mass="171267">MMKRAKKDEDDEQTEGEPSSKKSFMAIPPVNVGPVSTEEEMDIQVLRFQNKKLGERLEEMKFEEENLKIQIEEYKKRERDNTELLSVIHRAWNQMEEETRLLVERFEQPANNENQDLVLDDMTSISFIKHLKQVTPAEREDELTKKISVSRDIIAKLLELVKNADKNTKDLIQQLNEEDSVEDVTKGAMNSLKSENENLQKLVSSLQEQRSTSSLEFAELRDKYAMSQDELSEKNTSLQEAEYDLQKRNRRVERLLKRLSEVEKQCKTLPAGVISEKPVKGEQPLNTGEAVKMQSDFEEQKLLAEQRLTELEKLTENYKGSLEEIEKRKMEALQIPESVVLQSVPYRTLQSQYSVIFNELNLARQQLEDIRRVANNSRTQHILQLEQLENESLAVQKKFQTEIARVEDALMQVRRDYELLRMKYEHYLKTNEQTGPLMKEMDNIIKSLQNSNRQIKGEVVRFKTKLSKEEEETKRLHTELENIISGKKPVTATPVTQEASAEGTAPSSIGEETTKTAQKESQEDGELPTDSEELKALKSELKQSQESQKEMKIMLDVYKGASKDSRERLEILANEKRLKVEIEELHGKIAEGKQEVEKCKAAMADELALKRLKAANETIEMLQRKIAATKQEEDALLSEMEFTGQAFEEMQEQNIRVLQELREKEEANLKLMSERIKGDQIQKQLKEEKDVMADQITALNTHIDAQEQVIKKLEERERSLQSTLLSIDKELVLRQQAMDLHKRKATESAQIAQDFKIRIESFQQQLQELLENLYPAWASINRGVLICNDCCSVHRSLGRHISQVRHLKHGSWTPSLLQMVNTLVANGANSIWEHSLLDPNQIKSGIRKPNPKDPVIPTKANFIRAKYQMLSFVHRLPCRDDDEISTADLSQQLHSSVRTGNLETSLRLLSLGAQPNYYFQEKGNCPLHIAANAGQLLQVELLCVHGADPSLLDIEGKPPLDYAMDAGHMSLVERLINLQCEVTDRLTYYLCGRKPDHKDGHKFFIPAMANSSLDLSENAKLAKQKLQLLSNHLFEELSSDVYDEVDRRETDAIWLATQNHSDFVSDRTAVPFLPVNPSYSSTRNQGRQKLALFNAQEFSTLVLDIVIDARRREMGSQLDLNDDFMDNELENDGHDYDEVASDDGILEPINETREAIKEKIMTEKQMIDKENITEEESEPERVFEAFNTDIPEPNEDQKDFVPIAQYKKLQKSLFESQERVNDLSRENEDLLKEINVLKTVVLTLKEEISNQEVFPPVAEEPKTNGHLHNDDSITNIADQNVIEDEDSEDDMVDVSEIISYEAPGALLKKSRETINSNSSAKMYDNVPKTPPPKSNDSESYFHGDEEGVITDSDENMKQELEDEARRIMNEADSLINLSQPRLTKEEVVLCTEQITKRIQELLLAAQAGKHSSFIPCSNNILFAVKNMTSLFPENPPMMAVRAALDLMNQSSVRLEVECKNTVLPENSIDMAQLTQQVIQCAYDIAKAAKELVTTVAY</sequence>
<dbReference type="InterPro" id="IPR001164">
    <property type="entry name" value="ArfGAP_dom"/>
</dbReference>
<feature type="coiled-coil region" evidence="7">
    <location>
        <begin position="238"/>
        <end position="265"/>
    </location>
</feature>
<feature type="region of interest" description="Disordered" evidence="8">
    <location>
        <begin position="1"/>
        <end position="36"/>
    </location>
</feature>
<dbReference type="PANTHER" id="PTHR46097">
    <property type="entry name" value="G PROTEIN-COUPLED RECEPTOR KINASE INTERACTING ARFGAP"/>
    <property type="match status" value="1"/>
</dbReference>
<dbReference type="Pfam" id="PF01412">
    <property type="entry name" value="ArfGap"/>
    <property type="match status" value="1"/>
</dbReference>
<feature type="coiled-coil region" evidence="7">
    <location>
        <begin position="534"/>
        <end position="772"/>
    </location>
</feature>
<dbReference type="PROSITE" id="PS50297">
    <property type="entry name" value="ANK_REP_REGION"/>
    <property type="match status" value="1"/>
</dbReference>
<dbReference type="Proteomes" id="UP001152795">
    <property type="component" value="Unassembled WGS sequence"/>
</dbReference>
<feature type="region of interest" description="Disordered" evidence="8">
    <location>
        <begin position="466"/>
        <end position="532"/>
    </location>
</feature>
<dbReference type="PROSITE" id="PS50115">
    <property type="entry name" value="ARFGAP"/>
    <property type="match status" value="1"/>
</dbReference>
<dbReference type="Pfam" id="PF26052">
    <property type="entry name" value="BRE1B"/>
    <property type="match status" value="1"/>
</dbReference>
<evidence type="ECO:0000313" key="10">
    <source>
        <dbReference type="Proteomes" id="UP001152795"/>
    </source>
</evidence>
<dbReference type="Gene3D" id="1.25.40.20">
    <property type="entry name" value="Ankyrin repeat-containing domain"/>
    <property type="match status" value="1"/>
</dbReference>
<dbReference type="InterPro" id="IPR022018">
    <property type="entry name" value="GIT1_C"/>
</dbReference>
<dbReference type="Gene3D" id="1.20.120.330">
    <property type="entry name" value="Nucleotidyltransferases domain 2"/>
    <property type="match status" value="1"/>
</dbReference>
<gene>
    <name evidence="9" type="ORF">PACLA_8A020608</name>
</gene>
<dbReference type="InterPro" id="IPR058642">
    <property type="entry name" value="BRE1A/B-like_dom"/>
</dbReference>
<dbReference type="InterPro" id="IPR038508">
    <property type="entry name" value="ArfGAP_dom_sf"/>
</dbReference>
<dbReference type="GO" id="GO:0031267">
    <property type="term" value="F:small GTPase binding"/>
    <property type="evidence" value="ECO:0007669"/>
    <property type="project" value="TreeGrafter"/>
</dbReference>
<evidence type="ECO:0000256" key="4">
    <source>
        <dbReference type="ARBA" id="ARBA00022771"/>
    </source>
</evidence>
<accession>A0A7D9HEY6</accession>
<organism evidence="9 10">
    <name type="scientific">Paramuricea clavata</name>
    <name type="common">Red gorgonian</name>
    <name type="synonym">Violescent sea-whip</name>
    <dbReference type="NCBI Taxonomy" id="317549"/>
    <lineage>
        <taxon>Eukaryota</taxon>
        <taxon>Metazoa</taxon>
        <taxon>Cnidaria</taxon>
        <taxon>Anthozoa</taxon>
        <taxon>Octocorallia</taxon>
        <taxon>Malacalcyonacea</taxon>
        <taxon>Plexauridae</taxon>
        <taxon>Paramuricea</taxon>
    </lineage>
</organism>
<dbReference type="InterPro" id="IPR036770">
    <property type="entry name" value="Ankyrin_rpt-contain_sf"/>
</dbReference>
<protein>
    <submittedName>
        <fullName evidence="9">ARF GTPase-activating GIT2-like</fullName>
    </submittedName>
</protein>
<feature type="coiled-coil region" evidence="7">
    <location>
        <begin position="1206"/>
        <end position="1247"/>
    </location>
</feature>
<comment type="caution">
    <text evidence="9">The sequence shown here is derived from an EMBL/GenBank/DDBJ whole genome shotgun (WGS) entry which is preliminary data.</text>
</comment>
<feature type="compositionally biased region" description="Polar residues" evidence="8">
    <location>
        <begin position="493"/>
        <end position="511"/>
    </location>
</feature>
<keyword evidence="2" id="KW-0479">Metal-binding</keyword>
<evidence type="ECO:0000256" key="6">
    <source>
        <dbReference type="ARBA" id="ARBA00023043"/>
    </source>
</evidence>
<dbReference type="InterPro" id="IPR013724">
    <property type="entry name" value="GIT_SHD"/>
</dbReference>
<dbReference type="GO" id="GO:0008277">
    <property type="term" value="P:regulation of G protein-coupled receptor signaling pathway"/>
    <property type="evidence" value="ECO:0007669"/>
    <property type="project" value="TreeGrafter"/>
</dbReference>
<keyword evidence="4" id="KW-0863">Zinc-finger</keyword>
<feature type="coiled-coil region" evidence="7">
    <location>
        <begin position="50"/>
        <end position="77"/>
    </location>
</feature>
<evidence type="ECO:0000256" key="7">
    <source>
        <dbReference type="SAM" id="Coils"/>
    </source>
</evidence>
<dbReference type="Pfam" id="PF12796">
    <property type="entry name" value="Ank_2"/>
    <property type="match status" value="1"/>
</dbReference>
<dbReference type="Pfam" id="PF12205">
    <property type="entry name" value="GIT1_C"/>
    <property type="match status" value="1"/>
</dbReference>
<keyword evidence="5" id="KW-0862">Zinc</keyword>
<dbReference type="SUPFAM" id="SSF48403">
    <property type="entry name" value="Ankyrin repeat"/>
    <property type="match status" value="1"/>
</dbReference>
<dbReference type="OrthoDB" id="5588096at2759"/>
<dbReference type="PANTHER" id="PTHR46097:SF3">
    <property type="entry name" value="ARF GTPASE-ACTIVATING PROTEIN GIT"/>
    <property type="match status" value="1"/>
</dbReference>
<evidence type="ECO:0000256" key="8">
    <source>
        <dbReference type="SAM" id="MobiDB-lite"/>
    </source>
</evidence>
<feature type="region of interest" description="Disordered" evidence="8">
    <location>
        <begin position="1318"/>
        <end position="1339"/>
    </location>
</feature>
<keyword evidence="6" id="KW-0040">ANK repeat</keyword>
<dbReference type="GO" id="GO:0005096">
    <property type="term" value="F:GTPase activator activity"/>
    <property type="evidence" value="ECO:0007669"/>
    <property type="project" value="UniProtKB-KW"/>
</dbReference>
<keyword evidence="10" id="KW-1185">Reference proteome</keyword>
<dbReference type="Gene3D" id="1.10.220.150">
    <property type="entry name" value="Arf GTPase activating protein"/>
    <property type="match status" value="1"/>
</dbReference>
<name>A0A7D9HEY6_PARCT</name>